<dbReference type="Proteomes" id="UP001183420">
    <property type="component" value="Unassembled WGS sequence"/>
</dbReference>
<organism evidence="1 2">
    <name type="scientific">Streptomyces millisiae</name>
    <dbReference type="NCBI Taxonomy" id="3075542"/>
    <lineage>
        <taxon>Bacteria</taxon>
        <taxon>Bacillati</taxon>
        <taxon>Actinomycetota</taxon>
        <taxon>Actinomycetes</taxon>
        <taxon>Kitasatosporales</taxon>
        <taxon>Streptomycetaceae</taxon>
        <taxon>Streptomyces</taxon>
    </lineage>
</organism>
<accession>A0ABU2LSU6</accession>
<keyword evidence="2" id="KW-1185">Reference proteome</keyword>
<proteinExistence type="predicted"/>
<evidence type="ECO:0000313" key="1">
    <source>
        <dbReference type="EMBL" id="MDT0320585.1"/>
    </source>
</evidence>
<sequence length="65" mass="7065">MVDHLSGVEPERVVVVTGLEGPLNVLEPVTCAYCRRRVVADDDHAVDCCWRPGRRPPEGRAVGPG</sequence>
<name>A0ABU2LSU6_9ACTN</name>
<comment type="caution">
    <text evidence="1">The sequence shown here is derived from an EMBL/GenBank/DDBJ whole genome shotgun (WGS) entry which is preliminary data.</text>
</comment>
<dbReference type="RefSeq" id="WP_311600551.1">
    <property type="nucleotide sequence ID" value="NZ_JAVREM010000026.1"/>
</dbReference>
<gene>
    <name evidence="1" type="ORF">RNC47_19820</name>
</gene>
<reference evidence="2" key="1">
    <citation type="submission" date="2023-07" db="EMBL/GenBank/DDBJ databases">
        <title>30 novel species of actinomycetes from the DSMZ collection.</title>
        <authorList>
            <person name="Nouioui I."/>
        </authorList>
    </citation>
    <scope>NUCLEOTIDE SEQUENCE [LARGE SCALE GENOMIC DNA]</scope>
    <source>
        <strain evidence="2">DSM 44918</strain>
    </source>
</reference>
<evidence type="ECO:0000313" key="2">
    <source>
        <dbReference type="Proteomes" id="UP001183420"/>
    </source>
</evidence>
<protein>
    <submittedName>
        <fullName evidence="1">Uncharacterized protein</fullName>
    </submittedName>
</protein>
<dbReference type="EMBL" id="JAVREM010000026">
    <property type="protein sequence ID" value="MDT0320585.1"/>
    <property type="molecule type" value="Genomic_DNA"/>
</dbReference>